<sequence length="55" mass="6253">MPPAKREGEPLEPSKKTRSVKSYLSAGSPTIKDRVAHKRKHIQYRLDVQMGAKSY</sequence>
<feature type="compositionally biased region" description="Basic and acidic residues" evidence="1">
    <location>
        <begin position="1"/>
        <end position="15"/>
    </location>
</feature>
<evidence type="ECO:0000313" key="2">
    <source>
        <dbReference type="EMBL" id="MBE9391278.1"/>
    </source>
</evidence>
<dbReference type="EMBL" id="JADEZV010000002">
    <property type="protein sequence ID" value="MBE9391278.1"/>
    <property type="molecule type" value="Genomic_DNA"/>
</dbReference>
<reference evidence="2" key="1">
    <citation type="submission" date="2020-10" db="EMBL/GenBank/DDBJ databases">
        <title>Fervidococcus fontis strain 3639Fd - the first crenarchaeon capable of growth on lipids.</title>
        <authorList>
            <person name="Kochetkova T.V."/>
            <person name="Elcheninov A.G."/>
            <person name="Toschakov S.V."/>
            <person name="Kublanov I.V."/>
        </authorList>
    </citation>
    <scope>NUCLEOTIDE SEQUENCE</scope>
    <source>
        <strain evidence="2">3639Fd</strain>
    </source>
</reference>
<proteinExistence type="predicted"/>
<organism evidence="2 3">
    <name type="scientific">Fervidicoccus fontis</name>
    <dbReference type="NCBI Taxonomy" id="683846"/>
    <lineage>
        <taxon>Archaea</taxon>
        <taxon>Thermoproteota</taxon>
        <taxon>Thermoprotei</taxon>
        <taxon>Fervidicoccales</taxon>
        <taxon>Fervidicoccaceae</taxon>
        <taxon>Fervidicoccus</taxon>
    </lineage>
</organism>
<dbReference type="Proteomes" id="UP000652307">
    <property type="component" value="Unassembled WGS sequence"/>
</dbReference>
<accession>A0A843A7J0</accession>
<dbReference type="GeneID" id="43501071"/>
<comment type="caution">
    <text evidence="2">The sequence shown here is derived from an EMBL/GenBank/DDBJ whole genome shotgun (WGS) entry which is preliminary data.</text>
</comment>
<protein>
    <submittedName>
        <fullName evidence="2">Uncharacterized protein</fullName>
    </submittedName>
</protein>
<feature type="region of interest" description="Disordered" evidence="1">
    <location>
        <begin position="1"/>
        <end position="28"/>
    </location>
</feature>
<evidence type="ECO:0000313" key="3">
    <source>
        <dbReference type="Proteomes" id="UP000652307"/>
    </source>
</evidence>
<dbReference type="AlphaFoldDB" id="A0A843A7J0"/>
<evidence type="ECO:0000256" key="1">
    <source>
        <dbReference type="SAM" id="MobiDB-lite"/>
    </source>
</evidence>
<gene>
    <name evidence="2" type="ORF">IOK49_04225</name>
</gene>
<dbReference type="RefSeq" id="WP_158308305.1">
    <property type="nucleotide sequence ID" value="NZ_DSFH01000024.1"/>
</dbReference>
<name>A0A843A7J0_9CREN</name>